<dbReference type="HOGENOM" id="CLU_021505_0_0_1"/>
<reference evidence="5 6" key="1">
    <citation type="journal article" date="2013" name="Nature">
        <title>Insights into bilaterian evolution from three spiralian genomes.</title>
        <authorList>
            <person name="Simakov O."/>
            <person name="Marletaz F."/>
            <person name="Cho S.J."/>
            <person name="Edsinger-Gonzales E."/>
            <person name="Havlak P."/>
            <person name="Hellsten U."/>
            <person name="Kuo D.H."/>
            <person name="Larsson T."/>
            <person name="Lv J."/>
            <person name="Arendt D."/>
            <person name="Savage R."/>
            <person name="Osoegawa K."/>
            <person name="de Jong P."/>
            <person name="Grimwood J."/>
            <person name="Chapman J.A."/>
            <person name="Shapiro H."/>
            <person name="Aerts A."/>
            <person name="Otillar R.P."/>
            <person name="Terry A.Y."/>
            <person name="Boore J.L."/>
            <person name="Grigoriev I.V."/>
            <person name="Lindberg D.R."/>
            <person name="Seaver E.C."/>
            <person name="Weisblat D.A."/>
            <person name="Putnam N.H."/>
            <person name="Rokhsar D.S."/>
        </authorList>
    </citation>
    <scope>NUCLEOTIDE SEQUENCE [LARGE SCALE GENOMIC DNA]</scope>
</reference>
<dbReference type="Proteomes" id="UP000030746">
    <property type="component" value="Unassembled WGS sequence"/>
</dbReference>
<accession>V4AGR0</accession>
<dbReference type="KEGG" id="lgi:LOTGIDRAFT_162527"/>
<dbReference type="Gene3D" id="2.10.25.10">
    <property type="entry name" value="Laminin"/>
    <property type="match status" value="1"/>
</dbReference>
<dbReference type="InterPro" id="IPR050372">
    <property type="entry name" value="Neurexin-related_CASP"/>
</dbReference>
<protein>
    <recommendedName>
        <fullName evidence="7">EGF-like domain-containing protein</fullName>
    </recommendedName>
</protein>
<dbReference type="InterPro" id="IPR000742">
    <property type="entry name" value="EGF"/>
</dbReference>
<dbReference type="OMA" id="NNDAWHS"/>
<name>V4AGR0_LOTGI</name>
<dbReference type="PROSITE" id="PS50026">
    <property type="entry name" value="EGF_3"/>
    <property type="match status" value="1"/>
</dbReference>
<evidence type="ECO:0000259" key="3">
    <source>
        <dbReference type="PROSITE" id="PS50025"/>
    </source>
</evidence>
<sequence length="284" mass="31967">MTIGFQGYVHSESWTFNNPGISYIGFSPQYTSGQSQHIELKFRTRQPNGLLFHHYLLPFDKNKFPLLYHYELYAEIRKGYLRVGHQVNQYSQLLTLGQGLNDDQWHSLSWDLDSSDGLMSVQLDNETKSLSLEVYGWGSGKEILKWSQLPSIISFGATNKSESQEFFYFIGCLADLKYSREDGILIAIPIQKISGVTQGCSDLCTGSNPCQNGGRCINMYTTTKCDCFGTNYEGSKCENKEILFSVADYFVTRLHTGPNRQTESCSCSPKSVGLLVDLSEANII</sequence>
<comment type="caution">
    <text evidence="2">Lacks conserved residue(s) required for the propagation of feature annotation.</text>
</comment>
<evidence type="ECO:0000313" key="6">
    <source>
        <dbReference type="Proteomes" id="UP000030746"/>
    </source>
</evidence>
<dbReference type="Gene3D" id="2.60.120.200">
    <property type="match status" value="1"/>
</dbReference>
<proteinExistence type="predicted"/>
<keyword evidence="1" id="KW-1015">Disulfide bond</keyword>
<keyword evidence="2" id="KW-0245">EGF-like domain</keyword>
<dbReference type="CDD" id="cd00054">
    <property type="entry name" value="EGF_CA"/>
    <property type="match status" value="1"/>
</dbReference>
<gene>
    <name evidence="5" type="ORF">LOTGIDRAFT_162527</name>
</gene>
<evidence type="ECO:0000259" key="4">
    <source>
        <dbReference type="PROSITE" id="PS50026"/>
    </source>
</evidence>
<dbReference type="AlphaFoldDB" id="V4AGR0"/>
<dbReference type="CTD" id="20239037"/>
<dbReference type="PANTHER" id="PTHR15036:SF49">
    <property type="entry name" value="AXOTACTIN"/>
    <property type="match status" value="1"/>
</dbReference>
<organism evidence="5 6">
    <name type="scientific">Lottia gigantea</name>
    <name type="common">Giant owl limpet</name>
    <dbReference type="NCBI Taxonomy" id="225164"/>
    <lineage>
        <taxon>Eukaryota</taxon>
        <taxon>Metazoa</taxon>
        <taxon>Spiralia</taxon>
        <taxon>Lophotrochozoa</taxon>
        <taxon>Mollusca</taxon>
        <taxon>Gastropoda</taxon>
        <taxon>Patellogastropoda</taxon>
        <taxon>Lottioidea</taxon>
        <taxon>Lottiidae</taxon>
        <taxon>Lottia</taxon>
    </lineage>
</organism>
<evidence type="ECO:0008006" key="7">
    <source>
        <dbReference type="Google" id="ProtNLM"/>
    </source>
</evidence>
<dbReference type="SUPFAM" id="SSF49899">
    <property type="entry name" value="Concanavalin A-like lectins/glucanases"/>
    <property type="match status" value="1"/>
</dbReference>
<dbReference type="CDD" id="cd00110">
    <property type="entry name" value="LamG"/>
    <property type="match status" value="1"/>
</dbReference>
<dbReference type="EMBL" id="KB202050">
    <property type="protein sequence ID" value="ESO92611.1"/>
    <property type="molecule type" value="Genomic_DNA"/>
</dbReference>
<dbReference type="PANTHER" id="PTHR15036">
    <property type="entry name" value="PIKACHURIN-LIKE PROTEIN"/>
    <property type="match status" value="1"/>
</dbReference>
<dbReference type="GO" id="GO:0016020">
    <property type="term" value="C:membrane"/>
    <property type="evidence" value="ECO:0007669"/>
    <property type="project" value="UniProtKB-SubCell"/>
</dbReference>
<dbReference type="OrthoDB" id="5813223at2759"/>
<dbReference type="Pfam" id="PF02210">
    <property type="entry name" value="Laminin_G_2"/>
    <property type="match status" value="1"/>
</dbReference>
<feature type="domain" description="Laminin G" evidence="3">
    <location>
        <begin position="13"/>
        <end position="200"/>
    </location>
</feature>
<dbReference type="InterPro" id="IPR001791">
    <property type="entry name" value="Laminin_G"/>
</dbReference>
<feature type="domain" description="EGF-like" evidence="4">
    <location>
        <begin position="201"/>
        <end position="238"/>
    </location>
</feature>
<dbReference type="SMART" id="SM00282">
    <property type="entry name" value="LamG"/>
    <property type="match status" value="1"/>
</dbReference>
<keyword evidence="6" id="KW-1185">Reference proteome</keyword>
<dbReference type="SUPFAM" id="SSF57196">
    <property type="entry name" value="EGF/Laminin"/>
    <property type="match status" value="1"/>
</dbReference>
<dbReference type="RefSeq" id="XP_009056752.1">
    <property type="nucleotide sequence ID" value="XM_009058504.1"/>
</dbReference>
<evidence type="ECO:0000256" key="1">
    <source>
        <dbReference type="ARBA" id="ARBA00023157"/>
    </source>
</evidence>
<evidence type="ECO:0000256" key="2">
    <source>
        <dbReference type="PROSITE-ProRule" id="PRU00076"/>
    </source>
</evidence>
<dbReference type="GeneID" id="20239037"/>
<evidence type="ECO:0000313" key="5">
    <source>
        <dbReference type="EMBL" id="ESO92611.1"/>
    </source>
</evidence>
<dbReference type="PROSITE" id="PS50025">
    <property type="entry name" value="LAM_G_DOMAIN"/>
    <property type="match status" value="1"/>
</dbReference>
<dbReference type="InterPro" id="IPR013320">
    <property type="entry name" value="ConA-like_dom_sf"/>
</dbReference>